<dbReference type="Proteomes" id="UP000537141">
    <property type="component" value="Unassembled WGS sequence"/>
</dbReference>
<feature type="domain" description="PDZ" evidence="5">
    <location>
        <begin position="261"/>
        <end position="341"/>
    </location>
</feature>
<evidence type="ECO:0000256" key="4">
    <source>
        <dbReference type="SAM" id="Phobius"/>
    </source>
</evidence>
<sequence length="356" mass="38782">MKLLSALKYILNSASYGVIVAVVLLLLIPELRDGNGSWWNILASSKQSEQPHSYARAVQQASAAVVNIYSEKIQPSFNYNRSHRTTELGSGVIMNANGYLLTNYHVVQDADLIGVVLQNGDRYPAELIGYDVYTDLAVLKVAATNLPTIPQDENLTSYVGDVVLAIGNPFNLGQTVTQGIISGTGRSGLSSTSYQEFLQMDAAINEGNSGGALVNSNGVLVGINSRKYINSREYSFDPELSIQGIFFAVPYKLAHKIMRKIIEDGRVIRGWLGVSTNSRFARSTGFLIGEIQPNSPAHKAGLQVNDLIYQIDGVEIHSISQALDIVAETKPNTTLIFKVARGELPLDIPVVIEEKR</sequence>
<dbReference type="Gene3D" id="2.30.42.10">
    <property type="match status" value="1"/>
</dbReference>
<gene>
    <name evidence="6" type="ORF">HNQ55_002254</name>
</gene>
<dbReference type="RefSeq" id="WP_246454963.1">
    <property type="nucleotide sequence ID" value="NZ_AP027362.1"/>
</dbReference>
<dbReference type="Pfam" id="PF17820">
    <property type="entry name" value="PDZ_6"/>
    <property type="match status" value="1"/>
</dbReference>
<dbReference type="PANTHER" id="PTHR43343">
    <property type="entry name" value="PEPTIDASE S12"/>
    <property type="match status" value="1"/>
</dbReference>
<dbReference type="InterPro" id="IPR009003">
    <property type="entry name" value="Peptidase_S1_PA"/>
</dbReference>
<dbReference type="InterPro" id="IPR036034">
    <property type="entry name" value="PDZ_sf"/>
</dbReference>
<keyword evidence="3 6" id="KW-0378">Hydrolase</keyword>
<comment type="caution">
    <text evidence="6">The sequence shown here is derived from an EMBL/GenBank/DDBJ whole genome shotgun (WGS) entry which is preliminary data.</text>
</comment>
<dbReference type="Gene3D" id="2.40.10.10">
    <property type="entry name" value="Trypsin-like serine proteases"/>
    <property type="match status" value="2"/>
</dbReference>
<proteinExistence type="inferred from homology"/>
<keyword evidence="7" id="KW-1185">Reference proteome</keyword>
<keyword evidence="4" id="KW-0472">Membrane</keyword>
<evidence type="ECO:0000256" key="1">
    <source>
        <dbReference type="ARBA" id="ARBA00010541"/>
    </source>
</evidence>
<keyword evidence="4" id="KW-0812">Transmembrane</keyword>
<dbReference type="EC" id="3.4.21.-" evidence="6"/>
<dbReference type="Pfam" id="PF13365">
    <property type="entry name" value="Trypsin_2"/>
    <property type="match status" value="1"/>
</dbReference>
<comment type="similarity">
    <text evidence="1">Belongs to the peptidase S1C family.</text>
</comment>
<organism evidence="6 7">
    <name type="scientific">Thalassotalea piscium</name>
    <dbReference type="NCBI Taxonomy" id="1230533"/>
    <lineage>
        <taxon>Bacteria</taxon>
        <taxon>Pseudomonadati</taxon>
        <taxon>Pseudomonadota</taxon>
        <taxon>Gammaproteobacteria</taxon>
        <taxon>Alteromonadales</taxon>
        <taxon>Colwelliaceae</taxon>
        <taxon>Thalassotalea</taxon>
    </lineage>
</organism>
<accession>A0A7X0TU20</accession>
<dbReference type="GO" id="GO:0006508">
    <property type="term" value="P:proteolysis"/>
    <property type="evidence" value="ECO:0007669"/>
    <property type="project" value="UniProtKB-KW"/>
</dbReference>
<keyword evidence="4" id="KW-1133">Transmembrane helix</keyword>
<dbReference type="InterPro" id="IPR043504">
    <property type="entry name" value="Peptidase_S1_PA_chymotrypsin"/>
</dbReference>
<name>A0A7X0TU20_9GAMM</name>
<dbReference type="GO" id="GO:0004252">
    <property type="term" value="F:serine-type endopeptidase activity"/>
    <property type="evidence" value="ECO:0007669"/>
    <property type="project" value="InterPro"/>
</dbReference>
<dbReference type="PROSITE" id="PS50106">
    <property type="entry name" value="PDZ"/>
    <property type="match status" value="1"/>
</dbReference>
<dbReference type="EMBL" id="JACHHU010000018">
    <property type="protein sequence ID" value="MBB6543733.1"/>
    <property type="molecule type" value="Genomic_DNA"/>
</dbReference>
<keyword evidence="2 6" id="KW-0645">Protease</keyword>
<protein>
    <submittedName>
        <fullName evidence="6">Serine protease DegS</fullName>
        <ecNumber evidence="6">3.4.21.-</ecNumber>
    </submittedName>
</protein>
<evidence type="ECO:0000313" key="7">
    <source>
        <dbReference type="Proteomes" id="UP000537141"/>
    </source>
</evidence>
<evidence type="ECO:0000256" key="3">
    <source>
        <dbReference type="ARBA" id="ARBA00022801"/>
    </source>
</evidence>
<dbReference type="SMART" id="SM00228">
    <property type="entry name" value="PDZ"/>
    <property type="match status" value="1"/>
</dbReference>
<dbReference type="PANTHER" id="PTHR43343:SF3">
    <property type="entry name" value="PROTEASE DO-LIKE 8, CHLOROPLASTIC"/>
    <property type="match status" value="1"/>
</dbReference>
<dbReference type="SUPFAM" id="SSF50156">
    <property type="entry name" value="PDZ domain-like"/>
    <property type="match status" value="1"/>
</dbReference>
<dbReference type="InterPro" id="IPR051201">
    <property type="entry name" value="Chloro_Bact_Ser_Proteases"/>
</dbReference>
<dbReference type="AlphaFoldDB" id="A0A7X0TU20"/>
<dbReference type="PRINTS" id="PR00834">
    <property type="entry name" value="PROTEASES2C"/>
</dbReference>
<evidence type="ECO:0000259" key="5">
    <source>
        <dbReference type="PROSITE" id="PS50106"/>
    </source>
</evidence>
<evidence type="ECO:0000313" key="6">
    <source>
        <dbReference type="EMBL" id="MBB6543733.1"/>
    </source>
</evidence>
<evidence type="ECO:0000256" key="2">
    <source>
        <dbReference type="ARBA" id="ARBA00022670"/>
    </source>
</evidence>
<dbReference type="InterPro" id="IPR041489">
    <property type="entry name" value="PDZ_6"/>
</dbReference>
<dbReference type="SUPFAM" id="SSF50494">
    <property type="entry name" value="Trypsin-like serine proteases"/>
    <property type="match status" value="1"/>
</dbReference>
<feature type="transmembrane region" description="Helical" evidence="4">
    <location>
        <begin position="6"/>
        <end position="28"/>
    </location>
</feature>
<dbReference type="InterPro" id="IPR001478">
    <property type="entry name" value="PDZ"/>
</dbReference>
<dbReference type="InterPro" id="IPR001940">
    <property type="entry name" value="Peptidase_S1C"/>
</dbReference>
<reference evidence="6 7" key="1">
    <citation type="submission" date="2020-08" db="EMBL/GenBank/DDBJ databases">
        <title>Genomic Encyclopedia of Type Strains, Phase IV (KMG-IV): sequencing the most valuable type-strain genomes for metagenomic binning, comparative biology and taxonomic classification.</title>
        <authorList>
            <person name="Goeker M."/>
        </authorList>
    </citation>
    <scope>NUCLEOTIDE SEQUENCE [LARGE SCALE GENOMIC DNA]</scope>
    <source>
        <strain evidence="6 7">DSM 26287</strain>
    </source>
</reference>